<dbReference type="PRINTS" id="PR00344">
    <property type="entry name" value="BCTRLSENSOR"/>
</dbReference>
<dbReference type="InterPro" id="IPR036890">
    <property type="entry name" value="HATPase_C_sf"/>
</dbReference>
<evidence type="ECO:0000256" key="2">
    <source>
        <dbReference type="ARBA" id="ARBA00012438"/>
    </source>
</evidence>
<sequence>MNNPTTLEDIIGLESTKLGFFGEVKNKVVELQTTNLKLERKQRQLQAILDGISDVMVIVSLNFTIISVNRLFSEIFKSASPEGHFCYEIFNNQTGPCPDCPIITARKTARVCRKMLVYQIDNKNHQFEVAVSPMLDSNKRTFRFLVLMRDVTREKEYQEQYQYSKKMATVGLLAAGVAHEINNPLTSISGFSEGLKRRLPRLKSCLENNPENFELMADFNEYIETIIAECNRCHDIVKSLLTFSPRKKIVFIPVDLKNLINDVLTLLRYRLKNFPLLRIDLEFNTDIPKVQGNAAELKQVMLNIICNALDAIDPDGRIQIYAKKANQWVTLSVKDNGSGITPETMDRMFDPFFTTKPVDKGTGVGLSTCYNIIKQHRGEIVVNSKENIGSVFKIKFPNPEYAKNE</sequence>
<dbReference type="EMBL" id="CP001087">
    <property type="protein sequence ID" value="ACN14653.1"/>
    <property type="molecule type" value="Genomic_DNA"/>
</dbReference>
<dbReference type="SUPFAM" id="SSF55785">
    <property type="entry name" value="PYP-like sensor domain (PAS domain)"/>
    <property type="match status" value="1"/>
</dbReference>
<dbReference type="Proteomes" id="UP000000442">
    <property type="component" value="Chromosome"/>
</dbReference>
<keyword evidence="4 11" id="KW-0808">Transferase</keyword>
<keyword evidence="7" id="KW-0067">ATP-binding</keyword>
<dbReference type="KEGG" id="dat:HRM2_15440"/>
<evidence type="ECO:0000256" key="7">
    <source>
        <dbReference type="ARBA" id="ARBA00022840"/>
    </source>
</evidence>
<dbReference type="HOGENOM" id="CLU_000445_114_39_7"/>
<dbReference type="RefSeq" id="WP_015903440.1">
    <property type="nucleotide sequence ID" value="NC_012108.1"/>
</dbReference>
<keyword evidence="6 11" id="KW-0418">Kinase</keyword>
<dbReference type="SUPFAM" id="SSF55874">
    <property type="entry name" value="ATPase domain of HSP90 chaperone/DNA topoisomerase II/histidine kinase"/>
    <property type="match status" value="1"/>
</dbReference>
<dbReference type="PROSITE" id="PS50113">
    <property type="entry name" value="PAC"/>
    <property type="match status" value="1"/>
</dbReference>
<dbReference type="InterPro" id="IPR036097">
    <property type="entry name" value="HisK_dim/P_sf"/>
</dbReference>
<accession>C0QA68</accession>
<evidence type="ECO:0000256" key="4">
    <source>
        <dbReference type="ARBA" id="ARBA00022679"/>
    </source>
</evidence>
<comment type="catalytic activity">
    <reaction evidence="1">
        <text>ATP + protein L-histidine = ADP + protein N-phospho-L-histidine.</text>
        <dbReference type="EC" id="2.7.13.3"/>
    </reaction>
</comment>
<protein>
    <recommendedName>
        <fullName evidence="2">histidine kinase</fullName>
        <ecNumber evidence="2">2.7.13.3</ecNumber>
    </recommendedName>
</protein>
<reference evidence="11 12" key="1">
    <citation type="journal article" date="2009" name="Environ. Microbiol.">
        <title>Genome sequence of Desulfobacterium autotrophicum HRM2, a marine sulfate reducer oxidizing organic carbon completely to carbon dioxide.</title>
        <authorList>
            <person name="Strittmatter A.W."/>
            <person name="Liesegang H."/>
            <person name="Rabus R."/>
            <person name="Decker I."/>
            <person name="Amann J."/>
            <person name="Andres S."/>
            <person name="Henne A."/>
            <person name="Fricke W.F."/>
            <person name="Martinez-Arias R."/>
            <person name="Bartels D."/>
            <person name="Goesmann A."/>
            <person name="Krause L."/>
            <person name="Puehler A."/>
            <person name="Klenk H.P."/>
            <person name="Richter M."/>
            <person name="Schuler M."/>
            <person name="Gloeckner F.O."/>
            <person name="Meyerdierks A."/>
            <person name="Gottschalk G."/>
            <person name="Amann R."/>
        </authorList>
    </citation>
    <scope>NUCLEOTIDE SEQUENCE [LARGE SCALE GENOMIC DNA]</scope>
    <source>
        <strain evidence="12">ATCC 43914 / DSM 3382 / HRM2</strain>
    </source>
</reference>
<dbReference type="SMART" id="SM00388">
    <property type="entry name" value="HisKA"/>
    <property type="match status" value="1"/>
</dbReference>
<name>C0QA68_DESAH</name>
<keyword evidence="12" id="KW-1185">Reference proteome</keyword>
<dbReference type="GO" id="GO:0005524">
    <property type="term" value="F:ATP binding"/>
    <property type="evidence" value="ECO:0007669"/>
    <property type="project" value="UniProtKB-KW"/>
</dbReference>
<feature type="domain" description="Histidine kinase" evidence="9">
    <location>
        <begin position="176"/>
        <end position="400"/>
    </location>
</feature>
<dbReference type="InterPro" id="IPR000014">
    <property type="entry name" value="PAS"/>
</dbReference>
<keyword evidence="3" id="KW-0597">Phosphoprotein</keyword>
<dbReference type="PANTHER" id="PTHR43065">
    <property type="entry name" value="SENSOR HISTIDINE KINASE"/>
    <property type="match status" value="1"/>
</dbReference>
<dbReference type="InterPro" id="IPR000700">
    <property type="entry name" value="PAS-assoc_C"/>
</dbReference>
<keyword evidence="8" id="KW-0902">Two-component regulatory system</keyword>
<dbReference type="Pfam" id="PF13426">
    <property type="entry name" value="PAS_9"/>
    <property type="match status" value="1"/>
</dbReference>
<dbReference type="PROSITE" id="PS50109">
    <property type="entry name" value="HIS_KIN"/>
    <property type="match status" value="1"/>
</dbReference>
<dbReference type="InterPro" id="IPR003594">
    <property type="entry name" value="HATPase_dom"/>
</dbReference>
<dbReference type="OrthoDB" id="9805967at2"/>
<feature type="domain" description="PAC" evidence="10">
    <location>
        <begin position="111"/>
        <end position="163"/>
    </location>
</feature>
<dbReference type="InterPro" id="IPR004358">
    <property type="entry name" value="Sig_transdc_His_kin-like_C"/>
</dbReference>
<evidence type="ECO:0000256" key="1">
    <source>
        <dbReference type="ARBA" id="ARBA00000085"/>
    </source>
</evidence>
<dbReference type="PANTHER" id="PTHR43065:SF46">
    <property type="entry name" value="C4-DICARBOXYLATE TRANSPORT SENSOR PROTEIN DCTB"/>
    <property type="match status" value="1"/>
</dbReference>
<dbReference type="SMART" id="SM00387">
    <property type="entry name" value="HATPase_c"/>
    <property type="match status" value="1"/>
</dbReference>
<dbReference type="Gene3D" id="3.30.450.20">
    <property type="entry name" value="PAS domain"/>
    <property type="match status" value="1"/>
</dbReference>
<dbReference type="Pfam" id="PF00512">
    <property type="entry name" value="HisKA"/>
    <property type="match status" value="1"/>
</dbReference>
<evidence type="ECO:0000313" key="11">
    <source>
        <dbReference type="EMBL" id="ACN14653.1"/>
    </source>
</evidence>
<evidence type="ECO:0000256" key="3">
    <source>
        <dbReference type="ARBA" id="ARBA00022553"/>
    </source>
</evidence>
<dbReference type="CDD" id="cd00082">
    <property type="entry name" value="HisKA"/>
    <property type="match status" value="1"/>
</dbReference>
<evidence type="ECO:0000256" key="8">
    <source>
        <dbReference type="ARBA" id="ARBA00023012"/>
    </source>
</evidence>
<keyword evidence="5" id="KW-0547">Nucleotide-binding</keyword>
<dbReference type="InterPro" id="IPR005467">
    <property type="entry name" value="His_kinase_dom"/>
</dbReference>
<evidence type="ECO:0000259" key="10">
    <source>
        <dbReference type="PROSITE" id="PS50113"/>
    </source>
</evidence>
<dbReference type="SUPFAM" id="SSF47384">
    <property type="entry name" value="Homodimeric domain of signal transducing histidine kinase"/>
    <property type="match status" value="1"/>
</dbReference>
<dbReference type="GO" id="GO:0000155">
    <property type="term" value="F:phosphorelay sensor kinase activity"/>
    <property type="evidence" value="ECO:0007669"/>
    <property type="project" value="InterPro"/>
</dbReference>
<evidence type="ECO:0000256" key="6">
    <source>
        <dbReference type="ARBA" id="ARBA00022777"/>
    </source>
</evidence>
<organism evidence="11 12">
    <name type="scientific">Desulforapulum autotrophicum (strain ATCC 43914 / DSM 3382 / VKM B-1955 / HRM2)</name>
    <name type="common">Desulfobacterium autotrophicum</name>
    <dbReference type="NCBI Taxonomy" id="177437"/>
    <lineage>
        <taxon>Bacteria</taxon>
        <taxon>Pseudomonadati</taxon>
        <taxon>Thermodesulfobacteriota</taxon>
        <taxon>Desulfobacteria</taxon>
        <taxon>Desulfobacterales</taxon>
        <taxon>Desulfobacteraceae</taxon>
        <taxon>Desulforapulum</taxon>
    </lineage>
</organism>
<gene>
    <name evidence="11" type="ordered locus">HRM2_15440</name>
</gene>
<dbReference type="EC" id="2.7.13.3" evidence="2"/>
<dbReference type="eggNOG" id="COG4191">
    <property type="taxonomic scope" value="Bacteria"/>
</dbReference>
<dbReference type="Pfam" id="PF02518">
    <property type="entry name" value="HATPase_c"/>
    <property type="match status" value="1"/>
</dbReference>
<dbReference type="Gene3D" id="1.10.287.130">
    <property type="match status" value="1"/>
</dbReference>
<evidence type="ECO:0000313" key="12">
    <source>
        <dbReference type="Proteomes" id="UP000000442"/>
    </source>
</evidence>
<evidence type="ECO:0000256" key="5">
    <source>
        <dbReference type="ARBA" id="ARBA00022741"/>
    </source>
</evidence>
<dbReference type="Gene3D" id="3.30.565.10">
    <property type="entry name" value="Histidine kinase-like ATPase, C-terminal domain"/>
    <property type="match status" value="1"/>
</dbReference>
<evidence type="ECO:0000259" key="9">
    <source>
        <dbReference type="PROSITE" id="PS50109"/>
    </source>
</evidence>
<proteinExistence type="predicted"/>
<dbReference type="AlphaFoldDB" id="C0QA68"/>
<dbReference type="STRING" id="177437.HRM2_15440"/>
<dbReference type="InterPro" id="IPR035965">
    <property type="entry name" value="PAS-like_dom_sf"/>
</dbReference>
<dbReference type="InterPro" id="IPR003661">
    <property type="entry name" value="HisK_dim/P_dom"/>
</dbReference>